<sequence length="37" mass="4190">MDSSGKTHVLRLPLPPSHHELVLRVAENSPLLHSRQH</sequence>
<evidence type="ECO:0000313" key="1">
    <source>
        <dbReference type="EMBL" id="GFT07712.1"/>
    </source>
</evidence>
<protein>
    <submittedName>
        <fullName evidence="1">Uncharacterized protein</fullName>
    </submittedName>
</protein>
<proteinExistence type="predicted"/>
<dbReference type="Proteomes" id="UP000887013">
    <property type="component" value="Unassembled WGS sequence"/>
</dbReference>
<reference evidence="1" key="1">
    <citation type="submission" date="2020-08" db="EMBL/GenBank/DDBJ databases">
        <title>Multicomponent nature underlies the extraordinary mechanical properties of spider dragline silk.</title>
        <authorList>
            <person name="Kono N."/>
            <person name="Nakamura H."/>
            <person name="Mori M."/>
            <person name="Yoshida Y."/>
            <person name="Ohtoshi R."/>
            <person name="Malay A.D."/>
            <person name="Moran D.A.P."/>
            <person name="Tomita M."/>
            <person name="Numata K."/>
            <person name="Arakawa K."/>
        </authorList>
    </citation>
    <scope>NUCLEOTIDE SEQUENCE</scope>
</reference>
<organism evidence="1 2">
    <name type="scientific">Nephila pilipes</name>
    <name type="common">Giant wood spider</name>
    <name type="synonym">Nephila maculata</name>
    <dbReference type="NCBI Taxonomy" id="299642"/>
    <lineage>
        <taxon>Eukaryota</taxon>
        <taxon>Metazoa</taxon>
        <taxon>Ecdysozoa</taxon>
        <taxon>Arthropoda</taxon>
        <taxon>Chelicerata</taxon>
        <taxon>Arachnida</taxon>
        <taxon>Araneae</taxon>
        <taxon>Araneomorphae</taxon>
        <taxon>Entelegynae</taxon>
        <taxon>Araneoidea</taxon>
        <taxon>Nephilidae</taxon>
        <taxon>Nephila</taxon>
    </lineage>
</organism>
<gene>
    <name evidence="1" type="ORF">NPIL_575411</name>
</gene>
<comment type="caution">
    <text evidence="1">The sequence shown here is derived from an EMBL/GenBank/DDBJ whole genome shotgun (WGS) entry which is preliminary data.</text>
</comment>
<name>A0A8X6NCN0_NEPPI</name>
<evidence type="ECO:0000313" key="2">
    <source>
        <dbReference type="Proteomes" id="UP000887013"/>
    </source>
</evidence>
<feature type="non-terminal residue" evidence="1">
    <location>
        <position position="37"/>
    </location>
</feature>
<keyword evidence="2" id="KW-1185">Reference proteome</keyword>
<dbReference type="AlphaFoldDB" id="A0A8X6NCN0"/>
<accession>A0A8X6NCN0</accession>
<dbReference type="EMBL" id="BMAW01008237">
    <property type="protein sequence ID" value="GFT07712.1"/>
    <property type="molecule type" value="Genomic_DNA"/>
</dbReference>